<keyword evidence="2" id="KW-1185">Reference proteome</keyword>
<dbReference type="Proteomes" id="UP000008281">
    <property type="component" value="Unassembled WGS sequence"/>
</dbReference>
<dbReference type="EMBL" id="DS268446">
    <property type="protein sequence ID" value="EFP02236.1"/>
    <property type="molecule type" value="Genomic_DNA"/>
</dbReference>
<dbReference type="KEGG" id="crq:GCK72_004552"/>
<gene>
    <name evidence="1" type="ORF">CRE_24948</name>
</gene>
<name>E3MHX8_CAERE</name>
<organism evidence="2">
    <name type="scientific">Caenorhabditis remanei</name>
    <name type="common">Caenorhabditis vulgaris</name>
    <dbReference type="NCBI Taxonomy" id="31234"/>
    <lineage>
        <taxon>Eukaryota</taxon>
        <taxon>Metazoa</taxon>
        <taxon>Ecdysozoa</taxon>
        <taxon>Nematoda</taxon>
        <taxon>Chromadorea</taxon>
        <taxon>Rhabditida</taxon>
        <taxon>Rhabditina</taxon>
        <taxon>Rhabditomorpha</taxon>
        <taxon>Rhabditoidea</taxon>
        <taxon>Rhabditidae</taxon>
        <taxon>Peloderinae</taxon>
        <taxon>Caenorhabditis</taxon>
    </lineage>
</organism>
<dbReference type="RefSeq" id="XP_003104314.2">
    <property type="nucleotide sequence ID" value="XM_003104266.2"/>
</dbReference>
<sequence>MWKYSIVTLLLLSFQPVSAGTSSLKAIHIQIREISQLAEDFHLKSELLNEKISTTDVVKVFFPGFPYFSDGLNDVEIFNGMEGQKEVVDLMKYVKTAEISKETMMEIMNGFEVLEELVGLKPQIDFGPRKDLDDLLKRLKNFGKTDFKNITTSIGLMMFDQRFPDFLQDLKGRLEKLLSSRQPTSAQIEHVIGFALALMDRAVVRIPIHYEIAGFLHRNVTFNPVVKMFNATKLLSGKMNKINILKEFSEKLNVIYNEMKFWAELESDKNIYNTEQLWSRIQKDMNPLKSFKTPTKGFKKFESIDNWMSHRMTKFASHMKTVEWKYSMFSKEIQSFFDTTKNMIEFVQNGEQLFARMCLEDYDFSTDFSKDETELRSLEPHLTTYFLESLNLEKELDRLKKFVNFTDFQMYKKSGLSDSEIREAVEKMKKIDLSEFDVILKHIKPNNQSYMMFETIKRKEHDAMKKFAEANGNEFLEKVLEELTTLQTFLNCTHLEEAVSIMKPLIDTFVKIGYVDANLAFSGMAYTVFMFREGNELVEEINGWKPESDPYIESFPLNNDDLKGISDGIEAIESIRKVQESWEELIDLDDSEMSESDDWKAIHDFITNFVGKLSTMDFNLELSNLQEFLATVSFPEDSQIDSFEKFIKEEYEGNQYFDILSFIKHLRGLKNGFSNVLVQLKNMTEGVRKYKEWENTKEKSEKMEFVDCSQSYEGSCSTPLTLPKADPDVPVKKFEL</sequence>
<evidence type="ECO:0000313" key="2">
    <source>
        <dbReference type="Proteomes" id="UP000008281"/>
    </source>
</evidence>
<protein>
    <submittedName>
        <fullName evidence="1">Uncharacterized protein</fullName>
    </submittedName>
</protein>
<dbReference type="AlphaFoldDB" id="E3MHX8"/>
<evidence type="ECO:0000313" key="1">
    <source>
        <dbReference type="EMBL" id="EFP02236.1"/>
    </source>
</evidence>
<proteinExistence type="predicted"/>
<dbReference type="HOGENOM" id="CLU_346557_0_0_1"/>
<accession>E3MHX8</accession>
<dbReference type="CTD" id="9802843"/>
<reference evidence="1" key="1">
    <citation type="submission" date="2007-07" db="EMBL/GenBank/DDBJ databases">
        <title>PCAP assembly of the Caenorhabditis remanei genome.</title>
        <authorList>
            <consortium name="The Caenorhabditis remanei Sequencing Consortium"/>
            <person name="Wilson R.K."/>
        </authorList>
    </citation>
    <scope>NUCLEOTIDE SEQUENCE [LARGE SCALE GENOMIC DNA]</scope>
    <source>
        <strain evidence="1">PB4641</strain>
    </source>
</reference>
<dbReference type="GeneID" id="9802843"/>